<evidence type="ECO:0008006" key="4">
    <source>
        <dbReference type="Google" id="ProtNLM"/>
    </source>
</evidence>
<reference evidence="2 3" key="1">
    <citation type="submission" date="2024-04" db="EMBL/GenBank/DDBJ databases">
        <authorList>
            <person name="Rising A."/>
            <person name="Reimegard J."/>
            <person name="Sonavane S."/>
            <person name="Akerstrom W."/>
            <person name="Nylinder S."/>
            <person name="Hedman E."/>
            <person name="Kallberg Y."/>
        </authorList>
    </citation>
    <scope>NUCLEOTIDE SEQUENCE [LARGE SCALE GENOMIC DNA]</scope>
</reference>
<keyword evidence="3" id="KW-1185">Reference proteome</keyword>
<proteinExistence type="predicted"/>
<dbReference type="AlphaFoldDB" id="A0AAV1ZCW5"/>
<feature type="region of interest" description="Disordered" evidence="1">
    <location>
        <begin position="28"/>
        <end position="52"/>
    </location>
</feature>
<evidence type="ECO:0000313" key="2">
    <source>
        <dbReference type="EMBL" id="CAL1269596.1"/>
    </source>
</evidence>
<sequence>MFIIFLNVFGSRINAIYYCRKNLKELGNDGRRPGSGQKRTVNASNNRKAIKK</sequence>
<dbReference type="EMBL" id="CAXIEN010000042">
    <property type="protein sequence ID" value="CAL1269596.1"/>
    <property type="molecule type" value="Genomic_DNA"/>
</dbReference>
<dbReference type="Proteomes" id="UP001497382">
    <property type="component" value="Unassembled WGS sequence"/>
</dbReference>
<evidence type="ECO:0000313" key="3">
    <source>
        <dbReference type="Proteomes" id="UP001497382"/>
    </source>
</evidence>
<feature type="compositionally biased region" description="Polar residues" evidence="1">
    <location>
        <begin position="37"/>
        <end position="52"/>
    </location>
</feature>
<organism evidence="2 3">
    <name type="scientific">Larinioides sclopetarius</name>
    <dbReference type="NCBI Taxonomy" id="280406"/>
    <lineage>
        <taxon>Eukaryota</taxon>
        <taxon>Metazoa</taxon>
        <taxon>Ecdysozoa</taxon>
        <taxon>Arthropoda</taxon>
        <taxon>Chelicerata</taxon>
        <taxon>Arachnida</taxon>
        <taxon>Araneae</taxon>
        <taxon>Araneomorphae</taxon>
        <taxon>Entelegynae</taxon>
        <taxon>Araneoidea</taxon>
        <taxon>Araneidae</taxon>
        <taxon>Larinioides</taxon>
    </lineage>
</organism>
<accession>A0AAV1ZCW5</accession>
<evidence type="ECO:0000256" key="1">
    <source>
        <dbReference type="SAM" id="MobiDB-lite"/>
    </source>
</evidence>
<gene>
    <name evidence="2" type="ORF">LARSCL_LOCUS4832</name>
</gene>
<name>A0AAV1ZCW5_9ARAC</name>
<comment type="caution">
    <text evidence="2">The sequence shown here is derived from an EMBL/GenBank/DDBJ whole genome shotgun (WGS) entry which is preliminary data.</text>
</comment>
<protein>
    <recommendedName>
        <fullName evidence="4">Ribosomal protein S13</fullName>
    </recommendedName>
</protein>